<feature type="domain" description="Carbohydrate kinase PfkB" evidence="13">
    <location>
        <begin position="4"/>
        <end position="297"/>
    </location>
</feature>
<reference evidence="14" key="1">
    <citation type="submission" date="2012-04" db="EMBL/GenBank/DDBJ databases">
        <title>Finished genome of Dactylococcopsis salina PCC 8305.</title>
        <authorList>
            <consortium name="US DOE Joint Genome Institute"/>
            <person name="Gugger M."/>
            <person name="Coursin T."/>
            <person name="Rippka R."/>
            <person name="Tandeau De Marsac N."/>
            <person name="Huntemann M."/>
            <person name="Wei C.-L."/>
            <person name="Han J."/>
            <person name="Detter J.C."/>
            <person name="Han C."/>
            <person name="Tapia R."/>
            <person name="Daligault H."/>
            <person name="Chen A."/>
            <person name="Krypides N."/>
            <person name="Mavromatis K."/>
            <person name="Markowitz V."/>
            <person name="Szeto E."/>
            <person name="Ivanova N."/>
            <person name="Ovchinnikova G."/>
            <person name="Pagani I."/>
            <person name="Pati A."/>
            <person name="Goodwin L."/>
            <person name="Peters L."/>
            <person name="Pitluck S."/>
            <person name="Woyke T."/>
            <person name="Kerfeld C."/>
        </authorList>
    </citation>
    <scope>NUCLEOTIDE SEQUENCE [LARGE SCALE GENOMIC DNA]</scope>
    <source>
        <strain evidence="14">PCC 8305</strain>
    </source>
</reference>
<feature type="binding site" evidence="12">
    <location>
        <position position="255"/>
    </location>
    <ligand>
        <name>substrate</name>
    </ligand>
</feature>
<dbReference type="STRING" id="13035.Dacsa_2465"/>
<dbReference type="EMBL" id="CP003944">
    <property type="protein sequence ID" value="AFZ51061.1"/>
    <property type="molecule type" value="Genomic_DNA"/>
</dbReference>
<keyword evidence="11 12" id="KW-0119">Carbohydrate metabolism</keyword>
<comment type="pathway">
    <text evidence="12">Carbohydrate metabolism; D-ribose degradation; D-ribose 5-phosphate from beta-D-ribopyranose: step 2/2.</text>
</comment>
<sequence>MNQSHIVVFGSLNMDLVVNTSELPLAGETITGEGFAMIPGGKGANQAIAVSRLGFPCRMVGRIGKDSFGEILLRSLRESQVDTTGILVDETAHTGVAVITVNRNGENQIIVIPEANGNLDETDVDRLRPHLEGAAYLLMQLEVPLASIEAAAELAREMGVKVILDPAPAQPLPFTLYRNLNIITPNALEAEKLVGFPVTDTDSAQQAATYLQEQGVETVMITLGQQGVYCVNREESFFVPGFDIEPIIDTVAAGDAFNGGLAVALCSGMNLQRSIICGSAAGALTVTRAGAQSALPDQETLSTFLGERVGWKEL</sequence>
<keyword evidence="8 12" id="KW-0067">ATP-binding</keyword>
<organism evidence="14 15">
    <name type="scientific">Dactylococcopsis salina (strain PCC 8305)</name>
    <name type="common">Myxobactron salinum</name>
    <dbReference type="NCBI Taxonomy" id="13035"/>
    <lineage>
        <taxon>Bacteria</taxon>
        <taxon>Bacillati</taxon>
        <taxon>Cyanobacteriota</taxon>
        <taxon>Cyanophyceae</taxon>
        <taxon>Nodosilineales</taxon>
        <taxon>Cymatolegaceae</taxon>
        <taxon>Dactylococcopsis</taxon>
    </lineage>
</organism>
<dbReference type="GO" id="GO:0004747">
    <property type="term" value="F:ribokinase activity"/>
    <property type="evidence" value="ECO:0007669"/>
    <property type="project" value="UniProtKB-UniRule"/>
</dbReference>
<dbReference type="PATRIC" id="fig|13035.3.peg.2814"/>
<dbReference type="InterPro" id="IPR002139">
    <property type="entry name" value="Ribo/fructo_kinase"/>
</dbReference>
<evidence type="ECO:0000256" key="10">
    <source>
        <dbReference type="ARBA" id="ARBA00022958"/>
    </source>
</evidence>
<comment type="subcellular location">
    <subcellularLocation>
        <location evidence="12">Cytoplasm</location>
    </subcellularLocation>
</comment>
<keyword evidence="15" id="KW-1185">Reference proteome</keyword>
<evidence type="ECO:0000259" key="13">
    <source>
        <dbReference type="Pfam" id="PF00294"/>
    </source>
</evidence>
<feature type="binding site" evidence="12">
    <location>
        <begin position="13"/>
        <end position="15"/>
    </location>
    <ligand>
        <name>substrate</name>
    </ligand>
</feature>
<evidence type="ECO:0000256" key="1">
    <source>
        <dbReference type="ARBA" id="ARBA00005380"/>
    </source>
</evidence>
<dbReference type="AlphaFoldDB" id="K9YVV4"/>
<dbReference type="KEGG" id="dsl:Dacsa_2465"/>
<comment type="catalytic activity">
    <reaction evidence="12">
        <text>D-ribose + ATP = D-ribose 5-phosphate + ADP + H(+)</text>
        <dbReference type="Rhea" id="RHEA:13697"/>
        <dbReference type="ChEBI" id="CHEBI:15378"/>
        <dbReference type="ChEBI" id="CHEBI:30616"/>
        <dbReference type="ChEBI" id="CHEBI:47013"/>
        <dbReference type="ChEBI" id="CHEBI:78346"/>
        <dbReference type="ChEBI" id="CHEBI:456216"/>
        <dbReference type="EC" id="2.7.1.15"/>
    </reaction>
</comment>
<evidence type="ECO:0000313" key="15">
    <source>
        <dbReference type="Proteomes" id="UP000010482"/>
    </source>
</evidence>
<dbReference type="CDD" id="cd01174">
    <property type="entry name" value="ribokinase"/>
    <property type="match status" value="1"/>
</dbReference>
<comment type="caution">
    <text evidence="12">Lacks conserved residue(s) required for the propagation of feature annotation.</text>
</comment>
<evidence type="ECO:0000256" key="8">
    <source>
        <dbReference type="ARBA" id="ARBA00022840"/>
    </source>
</evidence>
<evidence type="ECO:0000256" key="9">
    <source>
        <dbReference type="ARBA" id="ARBA00022842"/>
    </source>
</evidence>
<gene>
    <name evidence="12" type="primary">rbsK</name>
    <name evidence="14" type="ORF">Dacsa_2465</name>
</gene>
<evidence type="ECO:0000256" key="3">
    <source>
        <dbReference type="ARBA" id="ARBA00016943"/>
    </source>
</evidence>
<evidence type="ECO:0000256" key="4">
    <source>
        <dbReference type="ARBA" id="ARBA00022679"/>
    </source>
</evidence>
<feature type="binding site" evidence="12">
    <location>
        <position position="142"/>
    </location>
    <ligand>
        <name>substrate</name>
    </ligand>
</feature>
<dbReference type="NCBIfam" id="TIGR02152">
    <property type="entry name" value="D_ribokin_bact"/>
    <property type="match status" value="1"/>
</dbReference>
<feature type="binding site" evidence="12">
    <location>
        <position position="285"/>
    </location>
    <ligand>
        <name>K(+)</name>
        <dbReference type="ChEBI" id="CHEBI:29103"/>
    </ligand>
</feature>
<dbReference type="GO" id="GO:0005829">
    <property type="term" value="C:cytosol"/>
    <property type="evidence" value="ECO:0007669"/>
    <property type="project" value="TreeGrafter"/>
</dbReference>
<evidence type="ECO:0000256" key="7">
    <source>
        <dbReference type="ARBA" id="ARBA00022777"/>
    </source>
</evidence>
<dbReference type="Pfam" id="PF00294">
    <property type="entry name" value="PfkB"/>
    <property type="match status" value="1"/>
</dbReference>
<comment type="function">
    <text evidence="12">Catalyzes the phosphorylation of ribose at O-5 in a reaction requiring ATP and magnesium. The resulting D-ribose-5-phosphate can then be used either for sythesis of nucleotides, histidine, and tryptophan, or as a component of the pentose phosphate pathway.</text>
</comment>
<comment type="similarity">
    <text evidence="12">Belongs to the carbohydrate kinase PfkB family. Ribokinase subfamily.</text>
</comment>
<feature type="binding site" evidence="12">
    <location>
        <position position="249"/>
    </location>
    <ligand>
        <name>K(+)</name>
        <dbReference type="ChEBI" id="CHEBI:29103"/>
    </ligand>
</feature>
<dbReference type="PRINTS" id="PR00990">
    <property type="entry name" value="RIBOKINASE"/>
</dbReference>
<accession>K9YVV4</accession>
<feature type="binding site" evidence="12">
    <location>
        <begin position="254"/>
        <end position="255"/>
    </location>
    <ligand>
        <name>ATP</name>
        <dbReference type="ChEBI" id="CHEBI:30616"/>
    </ligand>
</feature>
<feature type="binding site" evidence="12">
    <location>
        <position position="251"/>
    </location>
    <ligand>
        <name>K(+)</name>
        <dbReference type="ChEBI" id="CHEBI:29103"/>
    </ligand>
</feature>
<evidence type="ECO:0000256" key="5">
    <source>
        <dbReference type="ARBA" id="ARBA00022723"/>
    </source>
</evidence>
<dbReference type="GO" id="GO:0046872">
    <property type="term" value="F:metal ion binding"/>
    <property type="evidence" value="ECO:0007669"/>
    <property type="project" value="UniProtKB-KW"/>
</dbReference>
<dbReference type="InterPro" id="IPR002173">
    <property type="entry name" value="Carboh/pur_kinase_PfkB_CS"/>
</dbReference>
<dbReference type="PROSITE" id="PS00584">
    <property type="entry name" value="PFKB_KINASES_2"/>
    <property type="match status" value="1"/>
</dbReference>
<evidence type="ECO:0000256" key="2">
    <source>
        <dbReference type="ARBA" id="ARBA00012035"/>
    </source>
</evidence>
<dbReference type="HAMAP" id="MF_01987">
    <property type="entry name" value="Ribokinase"/>
    <property type="match status" value="1"/>
</dbReference>
<comment type="subunit">
    <text evidence="12">Homodimer.</text>
</comment>
<evidence type="ECO:0000256" key="12">
    <source>
        <dbReference type="HAMAP-Rule" id="MF_01987"/>
    </source>
</evidence>
<feature type="binding site" evidence="12">
    <location>
        <begin position="222"/>
        <end position="227"/>
    </location>
    <ligand>
        <name>ATP</name>
        <dbReference type="ChEBI" id="CHEBI:30616"/>
    </ligand>
</feature>
<feature type="binding site" evidence="12">
    <location>
        <position position="186"/>
    </location>
    <ligand>
        <name>ATP</name>
        <dbReference type="ChEBI" id="CHEBI:30616"/>
    </ligand>
</feature>
<dbReference type="PANTHER" id="PTHR10584:SF166">
    <property type="entry name" value="RIBOKINASE"/>
    <property type="match status" value="1"/>
</dbReference>
<evidence type="ECO:0000256" key="11">
    <source>
        <dbReference type="ARBA" id="ARBA00023277"/>
    </source>
</evidence>
<comment type="similarity">
    <text evidence="1">Belongs to the carbohydrate kinase pfkB family.</text>
</comment>
<dbReference type="UniPathway" id="UPA00916">
    <property type="reaction ID" value="UER00889"/>
</dbReference>
<dbReference type="InterPro" id="IPR029056">
    <property type="entry name" value="Ribokinase-like"/>
</dbReference>
<keyword evidence="9 12" id="KW-0460">Magnesium</keyword>
<dbReference type="GO" id="GO:0019303">
    <property type="term" value="P:D-ribose catabolic process"/>
    <property type="evidence" value="ECO:0007669"/>
    <property type="project" value="UniProtKB-UniRule"/>
</dbReference>
<feature type="binding site" evidence="12">
    <location>
        <position position="288"/>
    </location>
    <ligand>
        <name>K(+)</name>
        <dbReference type="ChEBI" id="CHEBI:29103"/>
    </ligand>
</feature>
<feature type="binding site" evidence="12">
    <location>
        <position position="290"/>
    </location>
    <ligand>
        <name>K(+)</name>
        <dbReference type="ChEBI" id="CHEBI:29103"/>
    </ligand>
</feature>
<keyword evidence="10 12" id="KW-0630">Potassium</keyword>
<name>K9YVV4_DACS8</name>
<dbReference type="GO" id="GO:0005524">
    <property type="term" value="F:ATP binding"/>
    <property type="evidence" value="ECO:0007669"/>
    <property type="project" value="UniProtKB-UniRule"/>
</dbReference>
<dbReference type="HOGENOM" id="CLU_219353_0_0_3"/>
<dbReference type="eggNOG" id="COG0524">
    <property type="taxonomic scope" value="Bacteria"/>
</dbReference>
<dbReference type="EC" id="2.7.1.15" evidence="2 12"/>
<dbReference type="SUPFAM" id="SSF53613">
    <property type="entry name" value="Ribokinase-like"/>
    <property type="match status" value="1"/>
</dbReference>
<dbReference type="PANTHER" id="PTHR10584">
    <property type="entry name" value="SUGAR KINASE"/>
    <property type="match status" value="1"/>
</dbReference>
<feature type="active site" description="Proton acceptor" evidence="12">
    <location>
        <position position="255"/>
    </location>
</feature>
<evidence type="ECO:0000313" key="14">
    <source>
        <dbReference type="EMBL" id="AFZ51061.1"/>
    </source>
</evidence>
<dbReference type="InterPro" id="IPR011611">
    <property type="entry name" value="PfkB_dom"/>
</dbReference>
<evidence type="ECO:0000256" key="6">
    <source>
        <dbReference type="ARBA" id="ARBA00022741"/>
    </source>
</evidence>
<keyword evidence="12" id="KW-0963">Cytoplasm</keyword>
<keyword evidence="5 12" id="KW-0479">Metal-binding</keyword>
<dbReference type="Gene3D" id="3.40.1190.20">
    <property type="match status" value="1"/>
</dbReference>
<comment type="cofactor">
    <cofactor evidence="12">
        <name>Mg(2+)</name>
        <dbReference type="ChEBI" id="CHEBI:18420"/>
    </cofactor>
    <text evidence="12">Requires a divalent cation, most likely magnesium in vivo, as an electrophilic catalyst to aid phosphoryl group transfer. It is the chelate of the metal and the nucleotide that is the actual substrate.</text>
</comment>
<comment type="activity regulation">
    <text evidence="12">Activated by a monovalent cation that binds near, but not in, the active site. The most likely occupant of the site in vivo is potassium. Ion binding induces a conformational change that may alter substrate affinity.</text>
</comment>
<keyword evidence="4 12" id="KW-0808">Transferase</keyword>
<keyword evidence="7 12" id="KW-0418">Kinase</keyword>
<keyword evidence="6 12" id="KW-0547">Nucleotide-binding</keyword>
<dbReference type="PROSITE" id="PS00583">
    <property type="entry name" value="PFKB_KINASES_1"/>
    <property type="match status" value="1"/>
</dbReference>
<feature type="binding site" evidence="12">
    <location>
        <begin position="41"/>
        <end position="45"/>
    </location>
    <ligand>
        <name>substrate</name>
    </ligand>
</feature>
<dbReference type="Proteomes" id="UP000010482">
    <property type="component" value="Chromosome"/>
</dbReference>
<dbReference type="InterPro" id="IPR011877">
    <property type="entry name" value="Ribokinase"/>
</dbReference>
<protein>
    <recommendedName>
        <fullName evidence="3 12">Ribokinase</fullName>
        <shortName evidence="12">RK</shortName>
        <ecNumber evidence="2 12">2.7.1.15</ecNumber>
    </recommendedName>
</protein>
<proteinExistence type="inferred from homology"/>